<dbReference type="InterPro" id="IPR042221">
    <property type="entry name" value="Leu/Phe-tRNA_Trfase_N"/>
</dbReference>
<evidence type="ECO:0000256" key="6">
    <source>
        <dbReference type="ARBA" id="ARBA00050652"/>
    </source>
</evidence>
<keyword evidence="4 15" id="KW-0012">Acyltransferase</keyword>
<evidence type="ECO:0000256" key="4">
    <source>
        <dbReference type="ARBA" id="ARBA00023315"/>
    </source>
</evidence>
<dbReference type="EC" id="2.3.2.6" evidence="10 15"/>
<dbReference type="AlphaFoldDB" id="A0A2K8KYD3"/>
<evidence type="ECO:0000313" key="17">
    <source>
        <dbReference type="Proteomes" id="UP000231701"/>
    </source>
</evidence>
<comment type="catalytic activity">
    <reaction evidence="7 15">
        <text>N-terminal L-lysyl-[protein] + L-leucyl-tRNA(Leu) = N-terminal L-leucyl-L-lysyl-[protein] + tRNA(Leu) + H(+)</text>
        <dbReference type="Rhea" id="RHEA:12340"/>
        <dbReference type="Rhea" id="RHEA-COMP:9613"/>
        <dbReference type="Rhea" id="RHEA-COMP:9622"/>
        <dbReference type="Rhea" id="RHEA-COMP:12670"/>
        <dbReference type="Rhea" id="RHEA-COMP:12671"/>
        <dbReference type="ChEBI" id="CHEBI:15378"/>
        <dbReference type="ChEBI" id="CHEBI:65249"/>
        <dbReference type="ChEBI" id="CHEBI:78442"/>
        <dbReference type="ChEBI" id="CHEBI:78494"/>
        <dbReference type="ChEBI" id="CHEBI:133043"/>
        <dbReference type="EC" id="2.3.2.6"/>
    </reaction>
</comment>
<evidence type="ECO:0000256" key="11">
    <source>
        <dbReference type="ARBA" id="ARBA00074372"/>
    </source>
</evidence>
<dbReference type="KEGG" id="maes:Ga0123461_1582"/>
<evidence type="ECO:0000256" key="9">
    <source>
        <dbReference type="ARBA" id="ARBA00061535"/>
    </source>
</evidence>
<comment type="catalytic activity">
    <reaction evidence="6 15">
        <text>N-terminal L-arginyl-[protein] + L-leucyl-tRNA(Leu) = N-terminal L-leucyl-L-arginyl-[protein] + tRNA(Leu) + H(+)</text>
        <dbReference type="Rhea" id="RHEA:50416"/>
        <dbReference type="Rhea" id="RHEA-COMP:9613"/>
        <dbReference type="Rhea" id="RHEA-COMP:9622"/>
        <dbReference type="Rhea" id="RHEA-COMP:12672"/>
        <dbReference type="Rhea" id="RHEA-COMP:12673"/>
        <dbReference type="ChEBI" id="CHEBI:15378"/>
        <dbReference type="ChEBI" id="CHEBI:64719"/>
        <dbReference type="ChEBI" id="CHEBI:78442"/>
        <dbReference type="ChEBI" id="CHEBI:78494"/>
        <dbReference type="ChEBI" id="CHEBI:133044"/>
        <dbReference type="EC" id="2.3.2.6"/>
    </reaction>
</comment>
<evidence type="ECO:0000256" key="2">
    <source>
        <dbReference type="ARBA" id="ARBA00022490"/>
    </source>
</evidence>
<dbReference type="OrthoDB" id="5291081at2"/>
<dbReference type="PANTHER" id="PTHR30098:SF2">
    <property type="entry name" value="LEUCYL_PHENYLALANYL-TRNA--PROTEIN TRANSFERASE"/>
    <property type="match status" value="1"/>
</dbReference>
<dbReference type="GO" id="GO:0030163">
    <property type="term" value="P:protein catabolic process"/>
    <property type="evidence" value="ECO:0007669"/>
    <property type="project" value="UniProtKB-UniRule"/>
</dbReference>
<dbReference type="Gene3D" id="3.30.70.3550">
    <property type="entry name" value="Leucyl/phenylalanyl-tRNA-protein transferase, N-terminal domain"/>
    <property type="match status" value="1"/>
</dbReference>
<keyword evidence="2 15" id="KW-0963">Cytoplasm</keyword>
<dbReference type="EMBL" id="CP018799">
    <property type="protein sequence ID" value="ATX79995.1"/>
    <property type="molecule type" value="Genomic_DNA"/>
</dbReference>
<dbReference type="RefSeq" id="WP_100277819.1">
    <property type="nucleotide sequence ID" value="NZ_CP018799.1"/>
</dbReference>
<dbReference type="Proteomes" id="UP000231701">
    <property type="component" value="Chromosome"/>
</dbReference>
<dbReference type="PANTHER" id="PTHR30098">
    <property type="entry name" value="LEUCYL/PHENYLALANYL-TRNA--PROTEIN TRANSFERASE"/>
    <property type="match status" value="1"/>
</dbReference>
<keyword evidence="3 15" id="KW-0808">Transferase</keyword>
<dbReference type="GO" id="GO:0008914">
    <property type="term" value="F:leucyl-tRNA--protein transferase activity"/>
    <property type="evidence" value="ECO:0007669"/>
    <property type="project" value="UniProtKB-UniRule"/>
</dbReference>
<keyword evidence="17" id="KW-1185">Reference proteome</keyword>
<name>A0A2K8KYD3_MARES</name>
<protein>
    <recommendedName>
        <fullName evidence="11 15">Leucyl/phenylalanyl-tRNA--protein transferase</fullName>
        <ecNumber evidence="10 15">2.3.2.6</ecNumber>
    </recommendedName>
    <alternativeName>
        <fullName evidence="12 15">L/F-transferase</fullName>
    </alternativeName>
    <alternativeName>
        <fullName evidence="13 15">Leucyltransferase</fullName>
    </alternativeName>
    <alternativeName>
        <fullName evidence="14 15">Phenyalanyltransferase</fullName>
    </alternativeName>
</protein>
<evidence type="ECO:0000256" key="3">
    <source>
        <dbReference type="ARBA" id="ARBA00022679"/>
    </source>
</evidence>
<reference evidence="16 17" key="1">
    <citation type="submission" date="2016-12" db="EMBL/GenBank/DDBJ databases">
        <title>Isolation and genomic insights into novel planktonic Zetaproteobacteria from stratified waters of the Chesapeake Bay.</title>
        <authorList>
            <person name="McAllister S.M."/>
            <person name="Kato S."/>
            <person name="Chan C.S."/>
            <person name="Chiu B.K."/>
            <person name="Field E.K."/>
        </authorList>
    </citation>
    <scope>NUCLEOTIDE SEQUENCE [LARGE SCALE GENOMIC DNA]</scope>
    <source>
        <strain evidence="16 17">CP-5</strain>
    </source>
</reference>
<evidence type="ECO:0000313" key="16">
    <source>
        <dbReference type="EMBL" id="ATX79995.1"/>
    </source>
</evidence>
<evidence type="ECO:0000256" key="12">
    <source>
        <dbReference type="ARBA" id="ARBA00077136"/>
    </source>
</evidence>
<comment type="catalytic activity">
    <reaction evidence="5 15">
        <text>L-phenylalanyl-tRNA(Phe) + an N-terminal L-alpha-aminoacyl-[protein] = an N-terminal L-phenylalanyl-L-alpha-aminoacyl-[protein] + tRNA(Phe)</text>
        <dbReference type="Rhea" id="RHEA:43632"/>
        <dbReference type="Rhea" id="RHEA-COMP:9668"/>
        <dbReference type="Rhea" id="RHEA-COMP:9699"/>
        <dbReference type="Rhea" id="RHEA-COMP:10636"/>
        <dbReference type="Rhea" id="RHEA-COMP:10637"/>
        <dbReference type="ChEBI" id="CHEBI:78442"/>
        <dbReference type="ChEBI" id="CHEBI:78531"/>
        <dbReference type="ChEBI" id="CHEBI:78597"/>
        <dbReference type="ChEBI" id="CHEBI:83561"/>
        <dbReference type="EC" id="2.3.2.6"/>
    </reaction>
</comment>
<evidence type="ECO:0000256" key="7">
    <source>
        <dbReference type="ARBA" id="ARBA00051538"/>
    </source>
</evidence>
<accession>A0A2K8KYD3</accession>
<dbReference type="SUPFAM" id="SSF55729">
    <property type="entry name" value="Acyl-CoA N-acyltransferases (Nat)"/>
    <property type="match status" value="1"/>
</dbReference>
<evidence type="ECO:0000256" key="13">
    <source>
        <dbReference type="ARBA" id="ARBA00077165"/>
    </source>
</evidence>
<evidence type="ECO:0000256" key="14">
    <source>
        <dbReference type="ARBA" id="ARBA00083640"/>
    </source>
</evidence>
<comment type="similarity">
    <text evidence="9 15">Belongs to the L/F-transferase family.</text>
</comment>
<dbReference type="InterPro" id="IPR004616">
    <property type="entry name" value="Leu/Phe-tRNA_Trfase"/>
</dbReference>
<dbReference type="FunFam" id="3.30.70.3550:FF:000001">
    <property type="entry name" value="Leucyl/phenylalanyl-tRNA--protein transferase"/>
    <property type="match status" value="1"/>
</dbReference>
<dbReference type="InterPro" id="IPR016181">
    <property type="entry name" value="Acyl_CoA_acyltransferase"/>
</dbReference>
<dbReference type="GO" id="GO:0005737">
    <property type="term" value="C:cytoplasm"/>
    <property type="evidence" value="ECO:0007669"/>
    <property type="project" value="UniProtKB-SubCell"/>
</dbReference>
<evidence type="ECO:0000256" key="15">
    <source>
        <dbReference type="HAMAP-Rule" id="MF_00688"/>
    </source>
</evidence>
<proteinExistence type="inferred from homology"/>
<dbReference type="InterPro" id="IPR042203">
    <property type="entry name" value="Leu/Phe-tRNA_Trfase_C"/>
</dbReference>
<comment type="subcellular location">
    <subcellularLocation>
        <location evidence="1 15">Cytoplasm</location>
    </subcellularLocation>
</comment>
<dbReference type="Pfam" id="PF03588">
    <property type="entry name" value="Leu_Phe_trans"/>
    <property type="match status" value="1"/>
</dbReference>
<dbReference type="Gene3D" id="3.40.630.70">
    <property type="entry name" value="Leucyl/phenylalanyl-tRNA-protein transferase, C-terminal domain"/>
    <property type="match status" value="1"/>
</dbReference>
<sequence length="211" mass="23862">MIEFPDPSQADEDGLLAAGGNLEPDTLLAAYAKGIFPWYSENQPILWWSPDPRMVLFPAEFHCSKRLARRMRQGLYTVTLDEAFTDVIKLCAEIQRKGGDGTWILPEMMEAYRRMFEEKHAHSVEVWDGDELVGGLYGVLCNSVFFAESMFSRKIDASKIALAALCGQALRDGWKLIDCQFHTAHLQSLGAREISRLQFLQFLQLIKADGD</sequence>
<evidence type="ECO:0000256" key="10">
    <source>
        <dbReference type="ARBA" id="ARBA00066767"/>
    </source>
</evidence>
<evidence type="ECO:0000256" key="1">
    <source>
        <dbReference type="ARBA" id="ARBA00004496"/>
    </source>
</evidence>
<evidence type="ECO:0000256" key="5">
    <source>
        <dbReference type="ARBA" id="ARBA00050607"/>
    </source>
</evidence>
<evidence type="ECO:0000256" key="8">
    <source>
        <dbReference type="ARBA" id="ARBA00054043"/>
    </source>
</evidence>
<dbReference type="NCBIfam" id="TIGR00667">
    <property type="entry name" value="aat"/>
    <property type="match status" value="1"/>
</dbReference>
<comment type="function">
    <text evidence="8 15">Functions in the N-end rule pathway of protein degradation where it conjugates Leu, Phe and, less efficiently, Met from aminoacyl-tRNAs to the N-termini of proteins containing an N-terminal arginine or lysine.</text>
</comment>
<dbReference type="HAMAP" id="MF_00688">
    <property type="entry name" value="Leu_Phe_trans"/>
    <property type="match status" value="1"/>
</dbReference>
<gene>
    <name evidence="15" type="primary">aat</name>
    <name evidence="16" type="ORF">Ga0123461_1582</name>
</gene>
<organism evidence="16 17">
    <name type="scientific">Mariprofundus aestuarium</name>
    <dbReference type="NCBI Taxonomy" id="1921086"/>
    <lineage>
        <taxon>Bacteria</taxon>
        <taxon>Pseudomonadati</taxon>
        <taxon>Pseudomonadota</taxon>
        <taxon>Candidatius Mariprofundia</taxon>
        <taxon>Mariprofundales</taxon>
        <taxon>Mariprofundaceae</taxon>
        <taxon>Mariprofundus</taxon>
    </lineage>
</organism>